<comment type="caution">
    <text evidence="2">The sequence shown here is derived from an EMBL/GenBank/DDBJ whole genome shotgun (WGS) entry which is preliminary data.</text>
</comment>
<feature type="region of interest" description="Disordered" evidence="1">
    <location>
        <begin position="1"/>
        <end position="33"/>
    </location>
</feature>
<accession>A0A8J5W7M3</accession>
<dbReference type="Proteomes" id="UP000729402">
    <property type="component" value="Unassembled WGS sequence"/>
</dbReference>
<dbReference type="EMBL" id="JAAALK010000082">
    <property type="protein sequence ID" value="KAG8084578.1"/>
    <property type="molecule type" value="Genomic_DNA"/>
</dbReference>
<feature type="region of interest" description="Disordered" evidence="1">
    <location>
        <begin position="71"/>
        <end position="181"/>
    </location>
</feature>
<sequence>MDDAWSMDAPLRRSRRLPSSEPMSPPAAGAKAEDLAPPLPVIACCCRRSRSRSPAPASCSLLLSAAAGPPSPATLCRSWSQSPRTNATRHRLLPSPKLKTPPTTCCWATAAGAPTPTPPAASHYRRRSQNQRPRSPPAAGPPPSSPSFVGPPPPPAVRCVDAPRVVHPGGVPSPTQDACTC</sequence>
<evidence type="ECO:0000313" key="3">
    <source>
        <dbReference type="Proteomes" id="UP000729402"/>
    </source>
</evidence>
<organism evidence="2 3">
    <name type="scientific">Zizania palustris</name>
    <name type="common">Northern wild rice</name>
    <dbReference type="NCBI Taxonomy" id="103762"/>
    <lineage>
        <taxon>Eukaryota</taxon>
        <taxon>Viridiplantae</taxon>
        <taxon>Streptophyta</taxon>
        <taxon>Embryophyta</taxon>
        <taxon>Tracheophyta</taxon>
        <taxon>Spermatophyta</taxon>
        <taxon>Magnoliopsida</taxon>
        <taxon>Liliopsida</taxon>
        <taxon>Poales</taxon>
        <taxon>Poaceae</taxon>
        <taxon>BOP clade</taxon>
        <taxon>Oryzoideae</taxon>
        <taxon>Oryzeae</taxon>
        <taxon>Zizaniinae</taxon>
        <taxon>Zizania</taxon>
    </lineage>
</organism>
<keyword evidence="3" id="KW-1185">Reference proteome</keyword>
<dbReference type="AlphaFoldDB" id="A0A8J5W7M3"/>
<evidence type="ECO:0000313" key="2">
    <source>
        <dbReference type="EMBL" id="KAG8084578.1"/>
    </source>
</evidence>
<reference evidence="2" key="1">
    <citation type="journal article" date="2021" name="bioRxiv">
        <title>Whole Genome Assembly and Annotation of Northern Wild Rice, Zizania palustris L., Supports a Whole Genome Duplication in the Zizania Genus.</title>
        <authorList>
            <person name="Haas M."/>
            <person name="Kono T."/>
            <person name="Macchietto M."/>
            <person name="Millas R."/>
            <person name="McGilp L."/>
            <person name="Shao M."/>
            <person name="Duquette J."/>
            <person name="Hirsch C.N."/>
            <person name="Kimball J."/>
        </authorList>
    </citation>
    <scope>NUCLEOTIDE SEQUENCE</scope>
    <source>
        <tissue evidence="2">Fresh leaf tissue</tissue>
    </source>
</reference>
<proteinExistence type="predicted"/>
<protein>
    <submittedName>
        <fullName evidence="2">Uncharacterized protein</fullName>
    </submittedName>
</protein>
<gene>
    <name evidence="2" type="ORF">GUJ93_ZPchr0010g9348</name>
</gene>
<feature type="compositionally biased region" description="Pro residues" evidence="1">
    <location>
        <begin position="134"/>
        <end position="156"/>
    </location>
</feature>
<name>A0A8J5W7M3_ZIZPA</name>
<reference evidence="2" key="2">
    <citation type="submission" date="2021-02" db="EMBL/GenBank/DDBJ databases">
        <authorList>
            <person name="Kimball J.A."/>
            <person name="Haas M.W."/>
            <person name="Macchietto M."/>
            <person name="Kono T."/>
            <person name="Duquette J."/>
            <person name="Shao M."/>
        </authorList>
    </citation>
    <scope>NUCLEOTIDE SEQUENCE</scope>
    <source>
        <tissue evidence="2">Fresh leaf tissue</tissue>
    </source>
</reference>
<feature type="compositionally biased region" description="Low complexity" evidence="1">
    <location>
        <begin position="93"/>
        <end position="114"/>
    </location>
</feature>
<feature type="compositionally biased region" description="Polar residues" evidence="1">
    <location>
        <begin position="77"/>
        <end position="86"/>
    </location>
</feature>
<evidence type="ECO:0000256" key="1">
    <source>
        <dbReference type="SAM" id="MobiDB-lite"/>
    </source>
</evidence>